<sequence>MEYCSNGSVADAIRNAKNQKLPLNKVRKYMTDLVQAVRYLHSKIIIHRDLKPGNMLIDANDNVKLCDFGLATFSSSLKLEENSICGTLNYISPEIYRRTGVTLAADIYSLGCVLYTMIVGVAPFTSQSRELTLKKARSGSFDIPAGCDPRACDLIRQLMNKNVDQRPTYDQILKHNFFNDTSQIEPKKCPFNGGVVDLQADGTIILDVFSHPTLFRILPRNRKVEVVAKSSGRSHQYDISHIPKKYIDRYEFALRIIREAEKSRPLVIWNSEEGKFVLFKDFSFGLIYANQVTMVPEGYHDEIRASMHAIVDVVNQSGKPRWPVIVGKPI</sequence>
<organism evidence="7 8">
    <name type="scientific">Tritrichomonas foetus</name>
    <dbReference type="NCBI Taxonomy" id="1144522"/>
    <lineage>
        <taxon>Eukaryota</taxon>
        <taxon>Metamonada</taxon>
        <taxon>Parabasalia</taxon>
        <taxon>Tritrichomonadida</taxon>
        <taxon>Tritrichomonadidae</taxon>
        <taxon>Tritrichomonas</taxon>
    </lineage>
</organism>
<dbReference type="VEuPathDB" id="TrichDB:TRFO_38924"/>
<keyword evidence="2" id="KW-0808">Transferase</keyword>
<evidence type="ECO:0000313" key="7">
    <source>
        <dbReference type="EMBL" id="OHS94925.1"/>
    </source>
</evidence>
<evidence type="ECO:0000256" key="2">
    <source>
        <dbReference type="ARBA" id="ARBA00022679"/>
    </source>
</evidence>
<dbReference type="SMART" id="SM00220">
    <property type="entry name" value="S_TKc"/>
    <property type="match status" value="1"/>
</dbReference>
<dbReference type="GeneID" id="94847034"/>
<evidence type="ECO:0000313" key="8">
    <source>
        <dbReference type="Proteomes" id="UP000179807"/>
    </source>
</evidence>
<reference evidence="7" key="1">
    <citation type="submission" date="2016-10" db="EMBL/GenBank/DDBJ databases">
        <authorList>
            <person name="Benchimol M."/>
            <person name="Almeida L.G."/>
            <person name="Vasconcelos A.T."/>
            <person name="Perreira-Neves A."/>
            <person name="Rosa I.A."/>
            <person name="Tasca T."/>
            <person name="Bogo M.R."/>
            <person name="de Souza W."/>
        </authorList>
    </citation>
    <scope>NUCLEOTIDE SEQUENCE [LARGE SCALE GENOMIC DNA]</scope>
    <source>
        <strain evidence="7">K</strain>
    </source>
</reference>
<keyword evidence="5" id="KW-0067">ATP-binding</keyword>
<evidence type="ECO:0000256" key="4">
    <source>
        <dbReference type="ARBA" id="ARBA00022777"/>
    </source>
</evidence>
<evidence type="ECO:0000256" key="3">
    <source>
        <dbReference type="ARBA" id="ARBA00022741"/>
    </source>
</evidence>
<dbReference type="PROSITE" id="PS00108">
    <property type="entry name" value="PROTEIN_KINASE_ST"/>
    <property type="match status" value="1"/>
</dbReference>
<dbReference type="PROSITE" id="PS50011">
    <property type="entry name" value="PROTEIN_KINASE_DOM"/>
    <property type="match status" value="1"/>
</dbReference>
<dbReference type="Pfam" id="PF00069">
    <property type="entry name" value="Pkinase"/>
    <property type="match status" value="1"/>
</dbReference>
<proteinExistence type="predicted"/>
<dbReference type="OrthoDB" id="408964at2759"/>
<dbReference type="AlphaFoldDB" id="A0A1J4JBY6"/>
<dbReference type="Proteomes" id="UP000179807">
    <property type="component" value="Unassembled WGS sequence"/>
</dbReference>
<evidence type="ECO:0000259" key="6">
    <source>
        <dbReference type="PROSITE" id="PS50011"/>
    </source>
</evidence>
<dbReference type="GO" id="GO:0004674">
    <property type="term" value="F:protein serine/threonine kinase activity"/>
    <property type="evidence" value="ECO:0007669"/>
    <property type="project" value="UniProtKB-KW"/>
</dbReference>
<evidence type="ECO:0000256" key="5">
    <source>
        <dbReference type="ARBA" id="ARBA00022840"/>
    </source>
</evidence>
<dbReference type="InterPro" id="IPR000719">
    <property type="entry name" value="Prot_kinase_dom"/>
</dbReference>
<name>A0A1J4JBY6_9EUKA</name>
<dbReference type="PANTHER" id="PTHR24345">
    <property type="entry name" value="SERINE/THREONINE-PROTEIN KINASE PLK"/>
    <property type="match status" value="1"/>
</dbReference>
<dbReference type="Gene3D" id="1.10.510.10">
    <property type="entry name" value="Transferase(Phosphotransferase) domain 1"/>
    <property type="match status" value="1"/>
</dbReference>
<gene>
    <name evidence="7" type="ORF">TRFO_38924</name>
</gene>
<comment type="caution">
    <text evidence="7">The sequence shown here is derived from an EMBL/GenBank/DDBJ whole genome shotgun (WGS) entry which is preliminary data.</text>
</comment>
<keyword evidence="4 7" id="KW-0418">Kinase</keyword>
<keyword evidence="8" id="KW-1185">Reference proteome</keyword>
<accession>A0A1J4JBY6</accession>
<dbReference type="PANTHER" id="PTHR24345:SF0">
    <property type="entry name" value="CELL CYCLE SERINE_THREONINE-PROTEIN KINASE CDC5_MSD2"/>
    <property type="match status" value="1"/>
</dbReference>
<keyword evidence="3" id="KW-0547">Nucleotide-binding</keyword>
<evidence type="ECO:0000256" key="1">
    <source>
        <dbReference type="ARBA" id="ARBA00022527"/>
    </source>
</evidence>
<dbReference type="EMBL" id="MLAK01001280">
    <property type="protein sequence ID" value="OHS94925.1"/>
    <property type="molecule type" value="Genomic_DNA"/>
</dbReference>
<dbReference type="InterPro" id="IPR011009">
    <property type="entry name" value="Kinase-like_dom_sf"/>
</dbReference>
<dbReference type="SUPFAM" id="SSF56112">
    <property type="entry name" value="Protein kinase-like (PK-like)"/>
    <property type="match status" value="1"/>
</dbReference>
<feature type="domain" description="Protein kinase" evidence="6">
    <location>
        <begin position="1"/>
        <end position="178"/>
    </location>
</feature>
<dbReference type="InterPro" id="IPR008271">
    <property type="entry name" value="Ser/Thr_kinase_AS"/>
</dbReference>
<dbReference type="GO" id="GO:0005524">
    <property type="term" value="F:ATP binding"/>
    <property type="evidence" value="ECO:0007669"/>
    <property type="project" value="UniProtKB-KW"/>
</dbReference>
<protein>
    <submittedName>
        <fullName evidence="7">CAMK family protein kinase</fullName>
    </submittedName>
</protein>
<dbReference type="RefSeq" id="XP_068348062.1">
    <property type="nucleotide sequence ID" value="XM_068512330.1"/>
</dbReference>
<dbReference type="GO" id="GO:0005634">
    <property type="term" value="C:nucleus"/>
    <property type="evidence" value="ECO:0007669"/>
    <property type="project" value="TreeGrafter"/>
</dbReference>
<keyword evidence="1" id="KW-0723">Serine/threonine-protein kinase</keyword>